<name>A0AAU7QBX6_9GAMM</name>
<protein>
    <submittedName>
        <fullName evidence="1">Uncharacterized protein</fullName>
    </submittedName>
</protein>
<organism evidence="1">
    <name type="scientific">Acerihabitans sp. KWT182</name>
    <dbReference type="NCBI Taxonomy" id="3157919"/>
    <lineage>
        <taxon>Bacteria</taxon>
        <taxon>Pseudomonadati</taxon>
        <taxon>Pseudomonadota</taxon>
        <taxon>Gammaproteobacteria</taxon>
        <taxon>Enterobacterales</taxon>
        <taxon>Pectobacteriaceae</taxon>
        <taxon>Acerihabitans</taxon>
    </lineage>
</organism>
<dbReference type="AlphaFoldDB" id="A0AAU7QBX6"/>
<gene>
    <name evidence="1" type="ORF">ABK905_04175</name>
</gene>
<proteinExistence type="predicted"/>
<reference evidence="1" key="1">
    <citation type="submission" date="2024-06" db="EMBL/GenBank/DDBJ databases">
        <authorList>
            <person name="Coelho C."/>
            <person name="Bento M."/>
            <person name="Garcia E."/>
            <person name="Camelo A."/>
            <person name="Brandao I."/>
            <person name="Espirito Santo C."/>
            <person name="Trovao J."/>
            <person name="Verissimo A."/>
            <person name="Costa J."/>
            <person name="Tiago I."/>
        </authorList>
    </citation>
    <scope>NUCLEOTIDE SEQUENCE</scope>
    <source>
        <strain evidence="1">KWT182</strain>
    </source>
</reference>
<accession>A0AAU7QBX6</accession>
<evidence type="ECO:0000313" key="1">
    <source>
        <dbReference type="EMBL" id="XBS70438.1"/>
    </source>
</evidence>
<dbReference type="EMBL" id="CP157947">
    <property type="protein sequence ID" value="XBS70438.1"/>
    <property type="molecule type" value="Genomic_DNA"/>
</dbReference>
<sequence>MNIALPLHFQMSFRSIHPAEVRIDAKKNLLFEFVDLSDDLGLHRLSVHYVKLFTDSSVFNSLCEFNHIGRLESGALENN</sequence>